<feature type="compositionally biased region" description="Polar residues" evidence="1">
    <location>
        <begin position="1"/>
        <end position="21"/>
    </location>
</feature>
<keyword evidence="3" id="KW-1185">Reference proteome</keyword>
<name>A0ABD2NU34_9CUCU</name>
<reference evidence="2 3" key="1">
    <citation type="journal article" date="2021" name="BMC Biol.">
        <title>Horizontally acquired antibacterial genes associated with adaptive radiation of ladybird beetles.</title>
        <authorList>
            <person name="Li H.S."/>
            <person name="Tang X.F."/>
            <person name="Huang Y.H."/>
            <person name="Xu Z.Y."/>
            <person name="Chen M.L."/>
            <person name="Du X.Y."/>
            <person name="Qiu B.Y."/>
            <person name="Chen P.T."/>
            <person name="Zhang W."/>
            <person name="Slipinski A."/>
            <person name="Escalona H.E."/>
            <person name="Waterhouse R.M."/>
            <person name="Zwick A."/>
            <person name="Pang H."/>
        </authorList>
    </citation>
    <scope>NUCLEOTIDE SEQUENCE [LARGE SCALE GENOMIC DNA]</scope>
    <source>
        <strain evidence="2">SYSU2018</strain>
    </source>
</reference>
<feature type="compositionally biased region" description="Basic and acidic residues" evidence="1">
    <location>
        <begin position="22"/>
        <end position="32"/>
    </location>
</feature>
<dbReference type="AlphaFoldDB" id="A0ABD2NU34"/>
<evidence type="ECO:0000256" key="1">
    <source>
        <dbReference type="SAM" id="MobiDB-lite"/>
    </source>
</evidence>
<accession>A0ABD2NU34</accession>
<evidence type="ECO:0000313" key="2">
    <source>
        <dbReference type="EMBL" id="KAL3282226.1"/>
    </source>
</evidence>
<dbReference type="EMBL" id="JABFTP020000144">
    <property type="protein sequence ID" value="KAL3282226.1"/>
    <property type="molecule type" value="Genomic_DNA"/>
</dbReference>
<feature type="region of interest" description="Disordered" evidence="1">
    <location>
        <begin position="1"/>
        <end position="34"/>
    </location>
</feature>
<dbReference type="Proteomes" id="UP001516400">
    <property type="component" value="Unassembled WGS sequence"/>
</dbReference>
<proteinExistence type="predicted"/>
<sequence length="105" mass="11830">MFKINPTNERTNMNNKINSGSNDKESVDEKGRNKGIPTFVDVVSSSNESSCRHRKRITNNMVLVGSKVIDTTDHANKLFAVPNPGSVHVYRFNPDTDEKDVFNYV</sequence>
<protein>
    <submittedName>
        <fullName evidence="2">Uncharacterized protein</fullName>
    </submittedName>
</protein>
<comment type="caution">
    <text evidence="2">The sequence shown here is derived from an EMBL/GenBank/DDBJ whole genome shotgun (WGS) entry which is preliminary data.</text>
</comment>
<organism evidence="2 3">
    <name type="scientific">Cryptolaemus montrouzieri</name>
    <dbReference type="NCBI Taxonomy" id="559131"/>
    <lineage>
        <taxon>Eukaryota</taxon>
        <taxon>Metazoa</taxon>
        <taxon>Ecdysozoa</taxon>
        <taxon>Arthropoda</taxon>
        <taxon>Hexapoda</taxon>
        <taxon>Insecta</taxon>
        <taxon>Pterygota</taxon>
        <taxon>Neoptera</taxon>
        <taxon>Endopterygota</taxon>
        <taxon>Coleoptera</taxon>
        <taxon>Polyphaga</taxon>
        <taxon>Cucujiformia</taxon>
        <taxon>Coccinelloidea</taxon>
        <taxon>Coccinellidae</taxon>
        <taxon>Scymninae</taxon>
        <taxon>Scymnini</taxon>
        <taxon>Cryptolaemus</taxon>
    </lineage>
</organism>
<evidence type="ECO:0000313" key="3">
    <source>
        <dbReference type="Proteomes" id="UP001516400"/>
    </source>
</evidence>
<gene>
    <name evidence="2" type="ORF">HHI36_005420</name>
</gene>
<feature type="non-terminal residue" evidence="2">
    <location>
        <position position="1"/>
    </location>
</feature>